<sequence length="216" mass="23889">MRKIHDISLTIGPDLPTWPSDPSVRIERVSKIEEGANANVSKVEMGLHTGTHLDAPYHFLPNGARLESLALEVLIGPAQVIEVPEHFAEITADVFQHFPLAPGVQRVLFKTRNSRYWAEGEKTFRPDFVGITQDGAEYLVEQGVRLVGIDYLSVAPYKRSRPTHEVLLQAGVVIIEGLDLSQVRSGLYHLICLPIKFQGVEGGPARAILIEESADH</sequence>
<dbReference type="EC" id="3.5.-.-" evidence="1"/>
<keyword evidence="1" id="KW-0378">Hydrolase</keyword>
<name>A0ABU3NKP7_9CHLR</name>
<dbReference type="Pfam" id="PF04199">
    <property type="entry name" value="Cyclase"/>
    <property type="match status" value="1"/>
</dbReference>
<evidence type="ECO:0000313" key="2">
    <source>
        <dbReference type="Proteomes" id="UP001254165"/>
    </source>
</evidence>
<protein>
    <submittedName>
        <fullName evidence="1">Cyclase family protein</fullName>
        <ecNumber evidence="1">3.5.-.-</ecNumber>
    </submittedName>
</protein>
<dbReference type="Gene3D" id="3.50.30.50">
    <property type="entry name" value="Putative cyclase"/>
    <property type="match status" value="1"/>
</dbReference>
<dbReference type="InterPro" id="IPR037175">
    <property type="entry name" value="KFase_sf"/>
</dbReference>
<dbReference type="PANTHER" id="PTHR31118:SF32">
    <property type="entry name" value="KYNURENINE FORMAMIDASE"/>
    <property type="match status" value="1"/>
</dbReference>
<proteinExistence type="predicted"/>
<dbReference type="Proteomes" id="UP001254165">
    <property type="component" value="Unassembled WGS sequence"/>
</dbReference>
<accession>A0ABU3NKP7</accession>
<dbReference type="RefSeq" id="WP_315624071.1">
    <property type="nucleotide sequence ID" value="NZ_JAUHMF010000001.1"/>
</dbReference>
<reference evidence="1 2" key="1">
    <citation type="submission" date="2023-07" db="EMBL/GenBank/DDBJ databases">
        <title>Novel species of Thermanaerothrix with wide hydrolytic capabilities.</title>
        <authorList>
            <person name="Zayulina K.S."/>
            <person name="Podosokorskaya O.A."/>
            <person name="Elcheninov A.G."/>
        </authorList>
    </citation>
    <scope>NUCLEOTIDE SEQUENCE [LARGE SCALE GENOMIC DNA]</scope>
    <source>
        <strain evidence="1 2">4228-RoL</strain>
    </source>
</reference>
<dbReference type="PANTHER" id="PTHR31118">
    <property type="entry name" value="CYCLASE-LIKE PROTEIN 2"/>
    <property type="match status" value="1"/>
</dbReference>
<dbReference type="GO" id="GO:0016787">
    <property type="term" value="F:hydrolase activity"/>
    <property type="evidence" value="ECO:0007669"/>
    <property type="project" value="UniProtKB-KW"/>
</dbReference>
<comment type="caution">
    <text evidence="1">The sequence shown here is derived from an EMBL/GenBank/DDBJ whole genome shotgun (WGS) entry which is preliminary data.</text>
</comment>
<evidence type="ECO:0000313" key="1">
    <source>
        <dbReference type="EMBL" id="MDT8897418.1"/>
    </source>
</evidence>
<dbReference type="EMBL" id="JAUHMF010000001">
    <property type="protein sequence ID" value="MDT8897418.1"/>
    <property type="molecule type" value="Genomic_DNA"/>
</dbReference>
<gene>
    <name evidence="1" type="ORF">QYE77_04000</name>
</gene>
<dbReference type="SUPFAM" id="SSF102198">
    <property type="entry name" value="Putative cyclase"/>
    <property type="match status" value="1"/>
</dbReference>
<organism evidence="1 2">
    <name type="scientific">Thermanaerothrix solaris</name>
    <dbReference type="NCBI Taxonomy" id="3058434"/>
    <lineage>
        <taxon>Bacteria</taxon>
        <taxon>Bacillati</taxon>
        <taxon>Chloroflexota</taxon>
        <taxon>Anaerolineae</taxon>
        <taxon>Anaerolineales</taxon>
        <taxon>Anaerolineaceae</taxon>
        <taxon>Thermanaerothrix</taxon>
    </lineage>
</organism>
<dbReference type="InterPro" id="IPR007325">
    <property type="entry name" value="KFase/CYL"/>
</dbReference>
<keyword evidence="2" id="KW-1185">Reference proteome</keyword>